<keyword evidence="3" id="KW-1185">Reference proteome</keyword>
<keyword evidence="1" id="KW-0812">Transmembrane</keyword>
<evidence type="ECO:0000313" key="2">
    <source>
        <dbReference type="EnsemblPlants" id="Solyc08g076500.3.1"/>
    </source>
</evidence>
<dbReference type="Proteomes" id="UP000004994">
    <property type="component" value="Chromosome 8"/>
</dbReference>
<sequence>MQLSIPKLIFFKKKLRLTGLCKFLYFLPANVHVILYLKKIRLIKSTLKK</sequence>
<dbReference type="EnsemblPlants" id="Solyc08g076500.3.1">
    <property type="protein sequence ID" value="Solyc08g076500.3.1"/>
    <property type="gene ID" value="Solyc08g076500.3"/>
</dbReference>
<keyword evidence="1" id="KW-1133">Transmembrane helix</keyword>
<accession>A0A3Q7HRR3</accession>
<protein>
    <submittedName>
        <fullName evidence="2">Uncharacterized protein</fullName>
    </submittedName>
</protein>
<reference evidence="2" key="2">
    <citation type="submission" date="2019-01" db="UniProtKB">
        <authorList>
            <consortium name="EnsemblPlants"/>
        </authorList>
    </citation>
    <scope>IDENTIFICATION</scope>
    <source>
        <strain evidence="2">cv. Heinz 1706</strain>
    </source>
</reference>
<dbReference type="Gramene" id="Solyc08g076500.3.1">
    <property type="protein sequence ID" value="Solyc08g076500.3.1"/>
    <property type="gene ID" value="Solyc08g076500.3"/>
</dbReference>
<keyword evidence="1" id="KW-0472">Membrane</keyword>
<reference evidence="2" key="1">
    <citation type="journal article" date="2012" name="Nature">
        <title>The tomato genome sequence provides insights into fleshy fruit evolution.</title>
        <authorList>
            <consortium name="Tomato Genome Consortium"/>
        </authorList>
    </citation>
    <scope>NUCLEOTIDE SEQUENCE [LARGE SCALE GENOMIC DNA]</scope>
    <source>
        <strain evidence="2">cv. Heinz 1706</strain>
    </source>
</reference>
<dbReference type="InParanoid" id="A0A3Q7HRR3"/>
<dbReference type="AlphaFoldDB" id="A0A3Q7HRR3"/>
<proteinExistence type="predicted"/>
<feature type="transmembrane region" description="Helical" evidence="1">
    <location>
        <begin position="20"/>
        <end position="37"/>
    </location>
</feature>
<evidence type="ECO:0000256" key="1">
    <source>
        <dbReference type="SAM" id="Phobius"/>
    </source>
</evidence>
<dbReference type="PaxDb" id="4081-Solyc08g076500.2.1"/>
<name>A0A3Q7HRR3_SOLLC</name>
<organism evidence="2">
    <name type="scientific">Solanum lycopersicum</name>
    <name type="common">Tomato</name>
    <name type="synonym">Lycopersicon esculentum</name>
    <dbReference type="NCBI Taxonomy" id="4081"/>
    <lineage>
        <taxon>Eukaryota</taxon>
        <taxon>Viridiplantae</taxon>
        <taxon>Streptophyta</taxon>
        <taxon>Embryophyta</taxon>
        <taxon>Tracheophyta</taxon>
        <taxon>Spermatophyta</taxon>
        <taxon>Magnoliopsida</taxon>
        <taxon>eudicotyledons</taxon>
        <taxon>Gunneridae</taxon>
        <taxon>Pentapetalae</taxon>
        <taxon>asterids</taxon>
        <taxon>lamiids</taxon>
        <taxon>Solanales</taxon>
        <taxon>Solanaceae</taxon>
        <taxon>Solanoideae</taxon>
        <taxon>Solaneae</taxon>
        <taxon>Solanum</taxon>
        <taxon>Solanum subgen. Lycopersicon</taxon>
    </lineage>
</organism>
<evidence type="ECO:0000313" key="3">
    <source>
        <dbReference type="Proteomes" id="UP000004994"/>
    </source>
</evidence>